<dbReference type="OrthoDB" id="9806359at2"/>
<dbReference type="InterPro" id="IPR005835">
    <property type="entry name" value="NTP_transferase_dom"/>
</dbReference>
<protein>
    <submittedName>
        <fullName evidence="2">Mannose-1-phosphate guanylyltransferase</fullName>
    </submittedName>
</protein>
<dbReference type="KEGG" id="ptc:phytr_11000"/>
<dbReference type="RefSeq" id="WP_106874849.1">
    <property type="nucleotide sequence ID" value="NZ_CP027845.1"/>
</dbReference>
<organism evidence="2 3">
    <name type="scientific">Candidatus Phycorickettsia trachydisci</name>
    <dbReference type="NCBI Taxonomy" id="2115978"/>
    <lineage>
        <taxon>Bacteria</taxon>
        <taxon>Pseudomonadati</taxon>
        <taxon>Pseudomonadota</taxon>
        <taxon>Alphaproteobacteria</taxon>
        <taxon>Rickettsiales</taxon>
        <taxon>Rickettsiaceae</taxon>
        <taxon>Candidatus Phycorickettsia</taxon>
    </lineage>
</organism>
<dbReference type="Proteomes" id="UP000241762">
    <property type="component" value="Chromosome"/>
</dbReference>
<dbReference type="EMBL" id="CP027845">
    <property type="protein sequence ID" value="AVP88026.1"/>
    <property type="molecule type" value="Genomic_DNA"/>
</dbReference>
<dbReference type="Gene3D" id="3.90.550.10">
    <property type="entry name" value="Spore Coat Polysaccharide Biosynthesis Protein SpsA, Chain A"/>
    <property type="match status" value="1"/>
</dbReference>
<evidence type="ECO:0000313" key="3">
    <source>
        <dbReference type="Proteomes" id="UP000241762"/>
    </source>
</evidence>
<keyword evidence="3" id="KW-1185">Reference proteome</keyword>
<proteinExistence type="predicted"/>
<reference evidence="2 3" key="1">
    <citation type="submission" date="2018-03" db="EMBL/GenBank/DDBJ databases">
        <title>A gene transfer event suggests a long-term partnership between eustigmatophyte algae and a novel lineage of endosymbiotic bacteria.</title>
        <authorList>
            <person name="Yurchenko T."/>
            <person name="Sevcikova T."/>
            <person name="Pribyl P."/>
            <person name="El Karkouri K."/>
            <person name="Klimes V."/>
            <person name="Amaral R."/>
            <person name="Zbrankova V."/>
            <person name="Kim E."/>
            <person name="Raoult D."/>
            <person name="Santos L.M.A."/>
            <person name="Elias M."/>
        </authorList>
    </citation>
    <scope>NUCLEOTIDE SEQUENCE [LARGE SCALE GENOMIC DNA]</scope>
    <source>
        <strain evidence="2">CCALA 838</strain>
    </source>
</reference>
<dbReference type="Pfam" id="PF00483">
    <property type="entry name" value="NTP_transferase"/>
    <property type="match status" value="1"/>
</dbReference>
<dbReference type="InterPro" id="IPR051161">
    <property type="entry name" value="Mannose-6P_isomerase_type2"/>
</dbReference>
<feature type="domain" description="Nucleotidyl transferase" evidence="1">
    <location>
        <begin position="6"/>
        <end position="283"/>
    </location>
</feature>
<keyword evidence="2" id="KW-0808">Transferase</keyword>
<dbReference type="SUPFAM" id="SSF53448">
    <property type="entry name" value="Nucleotide-diphospho-sugar transferases"/>
    <property type="match status" value="1"/>
</dbReference>
<sequence length="348" mass="39185">MQQKIKPVIMAGGCGTRLWPLSINSKPKQFIKVDNNLSPIQQAIIRNACFGRPTIIVNNKHKNLAQKEIAELGIECDVIVEPSGKGTALCAIIAAIFAKEKDFTTVMLIPADHQIKDNYAYTQTVLQATAHTNDHNVVTIGIKPTKFSSKYGYIKKGIKIEDGAFEVTKFVEKPALISSNYFQRGFFWNSGIFLYQPSKFLSIVRTTHSHLLDLAESIWENKKEVKGRNIYLDEEKYNQIQGIGSIDHEFMEQMTNVAMVEGRFDWFDIGDLSTFLDVISKDLNSNHLSDNTFTNNVKNCCVIHDKKVTIVVGMQDTIIISNKECLLIASKEKMQELEASIESLRGQC</sequence>
<dbReference type="InterPro" id="IPR029044">
    <property type="entry name" value="Nucleotide-diphossugar_trans"/>
</dbReference>
<gene>
    <name evidence="2" type="ORF">phytr_11000</name>
</gene>
<dbReference type="GO" id="GO:0009298">
    <property type="term" value="P:GDP-mannose biosynthetic process"/>
    <property type="evidence" value="ECO:0007669"/>
    <property type="project" value="TreeGrafter"/>
</dbReference>
<dbReference type="PANTHER" id="PTHR46390:SF1">
    <property type="entry name" value="MANNOSE-1-PHOSPHATE GUANYLYLTRANSFERASE"/>
    <property type="match status" value="1"/>
</dbReference>
<dbReference type="GO" id="GO:0004475">
    <property type="term" value="F:mannose-1-phosphate guanylyltransferase (GTP) activity"/>
    <property type="evidence" value="ECO:0007669"/>
    <property type="project" value="TreeGrafter"/>
</dbReference>
<dbReference type="SUPFAM" id="SSF159283">
    <property type="entry name" value="Guanosine diphospho-D-mannose pyrophosphorylase/mannose-6-phosphate isomerase linker domain"/>
    <property type="match status" value="1"/>
</dbReference>
<accession>A0A2P1P9V7</accession>
<evidence type="ECO:0000313" key="2">
    <source>
        <dbReference type="EMBL" id="AVP88026.1"/>
    </source>
</evidence>
<dbReference type="PANTHER" id="PTHR46390">
    <property type="entry name" value="MANNOSE-1-PHOSPHATE GUANYLYLTRANSFERASE"/>
    <property type="match status" value="1"/>
</dbReference>
<evidence type="ECO:0000259" key="1">
    <source>
        <dbReference type="Pfam" id="PF00483"/>
    </source>
</evidence>
<keyword evidence="2" id="KW-0548">Nucleotidyltransferase</keyword>
<dbReference type="AlphaFoldDB" id="A0A2P1P9V7"/>
<name>A0A2P1P9V7_9RICK</name>